<dbReference type="Gene3D" id="3.90.180.10">
    <property type="entry name" value="Medium-chain alcohol dehydrogenases, catalytic domain"/>
    <property type="match status" value="1"/>
</dbReference>
<keyword evidence="10" id="KW-1185">Reference proteome</keyword>
<keyword evidence="4 7" id="KW-0479">Metal-binding</keyword>
<reference evidence="9 10" key="1">
    <citation type="journal article" date="2016" name="Genome Biol. Evol.">
        <title>Divergent and convergent evolution of fungal pathogenicity.</title>
        <authorList>
            <person name="Shang Y."/>
            <person name="Xiao G."/>
            <person name="Zheng P."/>
            <person name="Cen K."/>
            <person name="Zhan S."/>
            <person name="Wang C."/>
        </authorList>
    </citation>
    <scope>NUCLEOTIDE SEQUENCE [LARGE SCALE GENOMIC DNA]</scope>
    <source>
        <strain evidence="9 10">ARSEF 2679</strain>
    </source>
</reference>
<dbReference type="PANTHER" id="PTHR43350:SF20">
    <property type="entry name" value="ENOYL REDUCTASE (ER) DOMAIN-CONTAINING PROTEIN"/>
    <property type="match status" value="1"/>
</dbReference>
<evidence type="ECO:0000313" key="9">
    <source>
        <dbReference type="EMBL" id="OAA52998.1"/>
    </source>
</evidence>
<dbReference type="STRING" id="1081104.A0A162K3W2"/>
<dbReference type="InterPro" id="IPR036291">
    <property type="entry name" value="NAD(P)-bd_dom_sf"/>
</dbReference>
<dbReference type="PROSITE" id="PS00059">
    <property type="entry name" value="ADH_ZINC"/>
    <property type="match status" value="1"/>
</dbReference>
<dbReference type="SMART" id="SM00829">
    <property type="entry name" value="PKS_ER"/>
    <property type="match status" value="1"/>
</dbReference>
<dbReference type="InterPro" id="IPR013149">
    <property type="entry name" value="ADH-like_C"/>
</dbReference>
<evidence type="ECO:0000313" key="10">
    <source>
        <dbReference type="Proteomes" id="UP000076744"/>
    </source>
</evidence>
<dbReference type="RefSeq" id="XP_018700083.1">
    <property type="nucleotide sequence ID" value="XM_018852769.1"/>
</dbReference>
<dbReference type="Pfam" id="PF08240">
    <property type="entry name" value="ADH_N"/>
    <property type="match status" value="1"/>
</dbReference>
<proteinExistence type="inferred from homology"/>
<comment type="pathway">
    <text evidence="2">Secondary metabolite biosynthesis.</text>
</comment>
<comment type="caution">
    <text evidence="9">The sequence shown here is derived from an EMBL/GenBank/DDBJ whole genome shotgun (WGS) entry which is preliminary data.</text>
</comment>
<protein>
    <submittedName>
        <fullName evidence="9">Alcohol dehydrogenase superfamily, zinc-type</fullName>
    </submittedName>
</protein>
<dbReference type="PANTHER" id="PTHR43350">
    <property type="entry name" value="NAD-DEPENDENT ALCOHOL DEHYDROGENASE"/>
    <property type="match status" value="1"/>
</dbReference>
<dbReference type="EMBL" id="AZHB01000042">
    <property type="protein sequence ID" value="OAA52998.1"/>
    <property type="molecule type" value="Genomic_DNA"/>
</dbReference>
<evidence type="ECO:0000256" key="7">
    <source>
        <dbReference type="RuleBase" id="RU361277"/>
    </source>
</evidence>
<evidence type="ECO:0000256" key="1">
    <source>
        <dbReference type="ARBA" id="ARBA00001947"/>
    </source>
</evidence>
<dbReference type="SUPFAM" id="SSF51735">
    <property type="entry name" value="NAD(P)-binding Rossmann-fold domains"/>
    <property type="match status" value="1"/>
</dbReference>
<evidence type="ECO:0000256" key="5">
    <source>
        <dbReference type="ARBA" id="ARBA00022833"/>
    </source>
</evidence>
<gene>
    <name evidence="9" type="ORF">ISF_09166</name>
</gene>
<evidence type="ECO:0000256" key="4">
    <source>
        <dbReference type="ARBA" id="ARBA00022723"/>
    </source>
</evidence>
<dbReference type="AlphaFoldDB" id="A0A162K3W2"/>
<dbReference type="Pfam" id="PF00107">
    <property type="entry name" value="ADH_zinc_N"/>
    <property type="match status" value="1"/>
</dbReference>
<dbReference type="OrthoDB" id="1560166at2759"/>
<dbReference type="Proteomes" id="UP000076744">
    <property type="component" value="Unassembled WGS sequence"/>
</dbReference>
<dbReference type="GeneID" id="30025458"/>
<dbReference type="InterPro" id="IPR013154">
    <property type="entry name" value="ADH-like_N"/>
</dbReference>
<comment type="cofactor">
    <cofactor evidence="1 7">
        <name>Zn(2+)</name>
        <dbReference type="ChEBI" id="CHEBI:29105"/>
    </cofactor>
</comment>
<evidence type="ECO:0000256" key="2">
    <source>
        <dbReference type="ARBA" id="ARBA00005179"/>
    </source>
</evidence>
<evidence type="ECO:0000256" key="6">
    <source>
        <dbReference type="ARBA" id="ARBA00023002"/>
    </source>
</evidence>
<sequence length="380" mass="40125">MGELKQLQTHAYVVDKLGAPFVLRDVVLDEVRDDEVLIEMKYTGLCHTDIVVQQGGMPVGSYPAVLGHEGVGIVKHVGAAVENKSLSPGDAVLLSVHNCYACRPCFEGRIGACVKATETNFLTPRLGKDNKSPISLPDGTPVHGQFFGQSSLSKLAVVAQRSVVKIDVPRPQDLAVLAPLACGYMTGAGTVFNVLKPTSEDTVAVLGAGAVGFAAIMAAKESGAKAVIALDIVEAKLQLALSVGATHAINTSSSKDLNTTIRAIFPSGVDKIIDTTGLPFLLNAAFKALAHDGTLALVGVPPPTADVQFNALDLLTSCKRVIGVIEGYADPQKVIPHLVQLYQEGRFPIDRISKTYPAECLDEALADLKSGRTIKPILSW</sequence>
<accession>A0A162K3W2</accession>
<dbReference type="InterPro" id="IPR011032">
    <property type="entry name" value="GroES-like_sf"/>
</dbReference>
<dbReference type="Gene3D" id="3.40.50.720">
    <property type="entry name" value="NAD(P)-binding Rossmann-like Domain"/>
    <property type="match status" value="1"/>
</dbReference>
<dbReference type="FunFam" id="3.40.50.720:FF:000003">
    <property type="entry name" value="S-(hydroxymethyl)glutathione dehydrogenase"/>
    <property type="match status" value="1"/>
</dbReference>
<organism evidence="9 10">
    <name type="scientific">Cordyceps fumosorosea (strain ARSEF 2679)</name>
    <name type="common">Isaria fumosorosea</name>
    <dbReference type="NCBI Taxonomy" id="1081104"/>
    <lineage>
        <taxon>Eukaryota</taxon>
        <taxon>Fungi</taxon>
        <taxon>Dikarya</taxon>
        <taxon>Ascomycota</taxon>
        <taxon>Pezizomycotina</taxon>
        <taxon>Sordariomycetes</taxon>
        <taxon>Hypocreomycetidae</taxon>
        <taxon>Hypocreales</taxon>
        <taxon>Cordycipitaceae</taxon>
        <taxon>Cordyceps</taxon>
    </lineage>
</organism>
<dbReference type="InterPro" id="IPR002328">
    <property type="entry name" value="ADH_Zn_CS"/>
</dbReference>
<dbReference type="InterPro" id="IPR020843">
    <property type="entry name" value="ER"/>
</dbReference>
<comment type="similarity">
    <text evidence="3 7">Belongs to the zinc-containing alcohol dehydrogenase family.</text>
</comment>
<dbReference type="CDD" id="cd08278">
    <property type="entry name" value="benzyl_alcohol_DH"/>
    <property type="match status" value="1"/>
</dbReference>
<dbReference type="SUPFAM" id="SSF50129">
    <property type="entry name" value="GroES-like"/>
    <property type="match status" value="1"/>
</dbReference>
<feature type="domain" description="Enoyl reductase (ER)" evidence="8">
    <location>
        <begin position="18"/>
        <end position="378"/>
    </location>
</feature>
<name>A0A162K3W2_CORFA</name>
<dbReference type="GO" id="GO:0016491">
    <property type="term" value="F:oxidoreductase activity"/>
    <property type="evidence" value="ECO:0007669"/>
    <property type="project" value="UniProtKB-KW"/>
</dbReference>
<dbReference type="GO" id="GO:0008270">
    <property type="term" value="F:zinc ion binding"/>
    <property type="evidence" value="ECO:0007669"/>
    <property type="project" value="InterPro"/>
</dbReference>
<evidence type="ECO:0000256" key="3">
    <source>
        <dbReference type="ARBA" id="ARBA00008072"/>
    </source>
</evidence>
<keyword evidence="5 7" id="KW-0862">Zinc</keyword>
<evidence type="ECO:0000259" key="8">
    <source>
        <dbReference type="SMART" id="SM00829"/>
    </source>
</evidence>
<keyword evidence="6" id="KW-0560">Oxidoreductase</keyword>